<dbReference type="InterPro" id="IPR012337">
    <property type="entry name" value="RNaseH-like_sf"/>
</dbReference>
<name>A0A6J4ID90_9CHLR</name>
<protein>
    <recommendedName>
        <fullName evidence="1">Transposase IS4-like domain-containing protein</fullName>
    </recommendedName>
</protein>
<dbReference type="EMBL" id="CADCTR010000531">
    <property type="protein sequence ID" value="CAA9247016.1"/>
    <property type="molecule type" value="Genomic_DNA"/>
</dbReference>
<organism evidence="2">
    <name type="scientific">uncultured Chloroflexia bacterium</name>
    <dbReference type="NCBI Taxonomy" id="1672391"/>
    <lineage>
        <taxon>Bacteria</taxon>
        <taxon>Bacillati</taxon>
        <taxon>Chloroflexota</taxon>
        <taxon>Chloroflexia</taxon>
        <taxon>environmental samples</taxon>
    </lineage>
</organism>
<gene>
    <name evidence="2" type="ORF">AVDCRST_MAG93-1573</name>
</gene>
<dbReference type="Gene3D" id="3.90.350.10">
    <property type="entry name" value="Transposase Inhibitor Protein From Tn5, Chain A, domain 1"/>
    <property type="match status" value="1"/>
</dbReference>
<dbReference type="Pfam" id="PF01609">
    <property type="entry name" value="DDE_Tnp_1"/>
    <property type="match status" value="1"/>
</dbReference>
<accession>A0A6J4ID90</accession>
<feature type="domain" description="Transposase IS4-like" evidence="1">
    <location>
        <begin position="190"/>
        <end position="353"/>
    </location>
</feature>
<dbReference type="InterPro" id="IPR002559">
    <property type="entry name" value="Transposase_11"/>
</dbReference>
<dbReference type="GO" id="GO:0003677">
    <property type="term" value="F:DNA binding"/>
    <property type="evidence" value="ECO:0007669"/>
    <property type="project" value="InterPro"/>
</dbReference>
<dbReference type="AlphaFoldDB" id="A0A6J4ID90"/>
<dbReference type="GO" id="GO:0004803">
    <property type="term" value="F:transposase activity"/>
    <property type="evidence" value="ECO:0007669"/>
    <property type="project" value="InterPro"/>
</dbReference>
<reference evidence="2" key="1">
    <citation type="submission" date="2020-02" db="EMBL/GenBank/DDBJ databases">
        <authorList>
            <person name="Meier V. D."/>
        </authorList>
    </citation>
    <scope>NUCLEOTIDE SEQUENCE</scope>
    <source>
        <strain evidence="2">AVDCRST_MAG93</strain>
    </source>
</reference>
<sequence length="434" mass="47690">MQTSPSKLTTYASNYRDLFGDQRLFDGFVGTLQGILGSQSLHLSKIANASSLLTGQHAERRVRRLVHGDNQRAPLSAEALTERLTKEGVSKLAWEDEVLLILDESDLRKPFATCMEHLDTVRSLDGELVPGFRTLNVLGIGASGQRAILYHHSFSASAPGFESASVEYRWAMDKVTNALRGVGVGRLLWVIDRAGDDLKLMKHLHEAGSSFVIGVQHVNRKCKHKGRNTSVAQAVEVAPVLGEATLERRLLDPSSKRHRNQHVPVQLAGTEVELRESLGFVVSVAQVKSPLNERGWLLLSNLRLHPDEEVAVLQRLLSVYRQRWAIEDLFAWTKGALGWESVRLMSFGALRTLVAFAWLGAAFLYDLSSDAESQGVQFLAQLGGAQAGNKKPGMRRLATGLRHLASYLLVATYAPQFGGDDALLTLAHLVLPAP</sequence>
<evidence type="ECO:0000259" key="1">
    <source>
        <dbReference type="Pfam" id="PF01609"/>
    </source>
</evidence>
<dbReference type="SUPFAM" id="SSF53098">
    <property type="entry name" value="Ribonuclease H-like"/>
    <property type="match status" value="1"/>
</dbReference>
<proteinExistence type="predicted"/>
<dbReference type="GO" id="GO:0006313">
    <property type="term" value="P:DNA transposition"/>
    <property type="evidence" value="ECO:0007669"/>
    <property type="project" value="InterPro"/>
</dbReference>
<evidence type="ECO:0000313" key="2">
    <source>
        <dbReference type="EMBL" id="CAA9247016.1"/>
    </source>
</evidence>